<accession>A0A1J7IKX5</accession>
<dbReference type="InterPro" id="IPR017930">
    <property type="entry name" value="Myb_dom"/>
</dbReference>
<dbReference type="GO" id="GO:0005634">
    <property type="term" value="C:nucleus"/>
    <property type="evidence" value="ECO:0007669"/>
    <property type="project" value="UniProtKB-SubCell"/>
</dbReference>
<dbReference type="SMART" id="SM00717">
    <property type="entry name" value="SANT"/>
    <property type="match status" value="2"/>
</dbReference>
<feature type="compositionally biased region" description="Polar residues" evidence="6">
    <location>
        <begin position="224"/>
        <end position="236"/>
    </location>
</feature>
<proteinExistence type="predicted"/>
<feature type="compositionally biased region" description="Polar residues" evidence="6">
    <location>
        <begin position="170"/>
        <end position="183"/>
    </location>
</feature>
<dbReference type="Gene3D" id="1.10.10.60">
    <property type="entry name" value="Homeodomain-like"/>
    <property type="match status" value="2"/>
</dbReference>
<feature type="domain" description="HTH myb-type" evidence="8">
    <location>
        <begin position="9"/>
        <end position="61"/>
    </location>
</feature>
<dbReference type="OrthoDB" id="2143914at2759"/>
<dbReference type="AlphaFoldDB" id="A0A1J7IKX5"/>
<dbReference type="GO" id="GO:0003677">
    <property type="term" value="F:DNA binding"/>
    <property type="evidence" value="ECO:0007669"/>
    <property type="project" value="UniProtKB-KW"/>
</dbReference>
<evidence type="ECO:0000259" key="8">
    <source>
        <dbReference type="PROSITE" id="PS51294"/>
    </source>
</evidence>
<dbReference type="PROSITE" id="PS50090">
    <property type="entry name" value="MYB_LIKE"/>
    <property type="match status" value="2"/>
</dbReference>
<evidence type="ECO:0000256" key="2">
    <source>
        <dbReference type="ARBA" id="ARBA00023015"/>
    </source>
</evidence>
<keyword evidence="10" id="KW-1185">Reference proteome</keyword>
<keyword evidence="2" id="KW-0805">Transcription regulation</keyword>
<dbReference type="Pfam" id="PF00249">
    <property type="entry name" value="Myb_DNA-binding"/>
    <property type="match status" value="2"/>
</dbReference>
<dbReference type="FunFam" id="1.10.10.60:FF:000121">
    <property type="entry name" value="Myb transcription factor"/>
    <property type="match status" value="1"/>
</dbReference>
<dbReference type="InterPro" id="IPR001005">
    <property type="entry name" value="SANT/Myb"/>
</dbReference>
<gene>
    <name evidence="9" type="ORF">TanjilG_33068</name>
</gene>
<reference evidence="9 10" key="1">
    <citation type="journal article" date="2017" name="Plant Biotechnol. J.">
        <title>A comprehensive draft genome sequence for lupin (Lupinus angustifolius), an emerging health food: insights into plant-microbe interactions and legume evolution.</title>
        <authorList>
            <person name="Hane J.K."/>
            <person name="Ming Y."/>
            <person name="Kamphuis L.G."/>
            <person name="Nelson M.N."/>
            <person name="Garg G."/>
            <person name="Atkins C.A."/>
            <person name="Bayer P.E."/>
            <person name="Bravo A."/>
            <person name="Bringans S."/>
            <person name="Cannon S."/>
            <person name="Edwards D."/>
            <person name="Foley R."/>
            <person name="Gao L.L."/>
            <person name="Harrison M.J."/>
            <person name="Huang W."/>
            <person name="Hurgobin B."/>
            <person name="Li S."/>
            <person name="Liu C.W."/>
            <person name="McGrath A."/>
            <person name="Morahan G."/>
            <person name="Murray J."/>
            <person name="Weller J."/>
            <person name="Jian J."/>
            <person name="Singh K.B."/>
        </authorList>
    </citation>
    <scope>NUCLEOTIDE SEQUENCE [LARGE SCALE GENOMIC DNA]</scope>
    <source>
        <strain evidence="10">cv. Tanjil</strain>
        <tissue evidence="9">Whole plant</tissue>
    </source>
</reference>
<feature type="region of interest" description="Disordered" evidence="6">
    <location>
        <begin position="210"/>
        <end position="239"/>
    </location>
</feature>
<evidence type="ECO:0000256" key="1">
    <source>
        <dbReference type="ARBA" id="ARBA00004123"/>
    </source>
</evidence>
<name>A0A1J7IKX5_LUPAN</name>
<feature type="domain" description="HTH myb-type" evidence="8">
    <location>
        <begin position="62"/>
        <end position="116"/>
    </location>
</feature>
<dbReference type="EMBL" id="CM007364">
    <property type="protein sequence ID" value="OIW13419.1"/>
    <property type="molecule type" value="Genomic_DNA"/>
</dbReference>
<feature type="region of interest" description="Disordered" evidence="6">
    <location>
        <begin position="312"/>
        <end position="337"/>
    </location>
</feature>
<keyword evidence="5" id="KW-0539">Nucleus</keyword>
<evidence type="ECO:0000256" key="3">
    <source>
        <dbReference type="ARBA" id="ARBA00023125"/>
    </source>
</evidence>
<evidence type="ECO:0000313" key="10">
    <source>
        <dbReference type="Proteomes" id="UP000188354"/>
    </source>
</evidence>
<protein>
    <submittedName>
        <fullName evidence="9">Uncharacterized protein</fullName>
    </submittedName>
</protein>
<dbReference type="CDD" id="cd00167">
    <property type="entry name" value="SANT"/>
    <property type="match status" value="2"/>
</dbReference>
<dbReference type="SUPFAM" id="SSF46689">
    <property type="entry name" value="Homeodomain-like"/>
    <property type="match status" value="1"/>
</dbReference>
<comment type="subcellular location">
    <subcellularLocation>
        <location evidence="1">Nucleus</location>
    </subcellularLocation>
</comment>
<dbReference type="PROSITE" id="PS51294">
    <property type="entry name" value="HTH_MYB"/>
    <property type="match status" value="2"/>
</dbReference>
<feature type="compositionally biased region" description="Low complexity" evidence="6">
    <location>
        <begin position="312"/>
        <end position="324"/>
    </location>
</feature>
<feature type="domain" description="Myb-like" evidence="7">
    <location>
        <begin position="62"/>
        <end position="112"/>
    </location>
</feature>
<dbReference type="STRING" id="3871.A0A1J7IKX5"/>
<evidence type="ECO:0000256" key="6">
    <source>
        <dbReference type="SAM" id="MobiDB-lite"/>
    </source>
</evidence>
<feature type="domain" description="Myb-like" evidence="7">
    <location>
        <begin position="9"/>
        <end position="61"/>
    </location>
</feature>
<evidence type="ECO:0000313" key="9">
    <source>
        <dbReference type="EMBL" id="OIW13419.1"/>
    </source>
</evidence>
<keyword evidence="3" id="KW-0238">DNA-binding</keyword>
<dbReference type="KEGG" id="lang:109344631"/>
<evidence type="ECO:0000259" key="7">
    <source>
        <dbReference type="PROSITE" id="PS50090"/>
    </source>
</evidence>
<dbReference type="PANTHER" id="PTHR47999:SF6">
    <property type="entry name" value="MYB-RELATED PROTEIN P"/>
    <property type="match status" value="1"/>
</dbReference>
<keyword evidence="4" id="KW-0804">Transcription</keyword>
<dbReference type="PANTHER" id="PTHR47999">
    <property type="entry name" value="TRANSCRIPTION FACTOR MYB8-RELATED-RELATED"/>
    <property type="match status" value="1"/>
</dbReference>
<feature type="compositionally biased region" description="Acidic residues" evidence="6">
    <location>
        <begin position="210"/>
        <end position="219"/>
    </location>
</feature>
<organism evidence="9 10">
    <name type="scientific">Lupinus angustifolius</name>
    <name type="common">Narrow-leaved blue lupine</name>
    <dbReference type="NCBI Taxonomy" id="3871"/>
    <lineage>
        <taxon>Eukaryota</taxon>
        <taxon>Viridiplantae</taxon>
        <taxon>Streptophyta</taxon>
        <taxon>Embryophyta</taxon>
        <taxon>Tracheophyta</taxon>
        <taxon>Spermatophyta</taxon>
        <taxon>Magnoliopsida</taxon>
        <taxon>eudicotyledons</taxon>
        <taxon>Gunneridae</taxon>
        <taxon>Pentapetalae</taxon>
        <taxon>rosids</taxon>
        <taxon>fabids</taxon>
        <taxon>Fabales</taxon>
        <taxon>Fabaceae</taxon>
        <taxon>Papilionoideae</taxon>
        <taxon>50 kb inversion clade</taxon>
        <taxon>genistoids sensu lato</taxon>
        <taxon>core genistoids</taxon>
        <taxon>Genisteae</taxon>
        <taxon>Lupinus</taxon>
    </lineage>
</organism>
<dbReference type="Proteomes" id="UP000188354">
    <property type="component" value="Chromosome LG04"/>
</dbReference>
<evidence type="ECO:0000256" key="5">
    <source>
        <dbReference type="ARBA" id="ARBA00023242"/>
    </source>
</evidence>
<evidence type="ECO:0000256" key="4">
    <source>
        <dbReference type="ARBA" id="ARBA00023163"/>
    </source>
</evidence>
<sequence length="428" mass="48761">MGRAPCCEKVGLKKGRWTAEEDEILTKYIQANGEGSWRSLPKNAGLLRCGKSCRLRWINYLRTDLKRGNISVEEESLISKLHASFGNRWSLIAGHLPGRTDNEIKNYWNSHLSRKIFSYNYTTSTKHDATTMIEPQIIAFPPKRRGGRTSRWAMKKNKTYALKTKLNNHQQSPKQVQIHQNNDAVPLPPTPSLESENLTMIMDFMALDPEREEEEEEVGDGLGKSSSQQEENTRGTLVQEDQYFAVEEGERINEMFCIEGWKEKSDYEILGQYQEVINGCWELNFNEFMDTCFVEQESGVLSLTFGEEILESNNNSDNNSNNNNNEEEVVGNGATRNEPTCTTNQCSNGECRDLCSSMALSLDHGNNNNSDLDFESVIQFNGNMVSKSLEDKENLLSWLWEDDDGWGKDCDQFGDIDSQLDVMVAWFS</sequence>
<dbReference type="InterPro" id="IPR015495">
    <property type="entry name" value="Myb_TF_plants"/>
</dbReference>
<dbReference type="InterPro" id="IPR009057">
    <property type="entry name" value="Homeodomain-like_sf"/>
</dbReference>
<feature type="region of interest" description="Disordered" evidence="6">
    <location>
        <begin position="170"/>
        <end position="192"/>
    </location>
</feature>
<dbReference type="Gramene" id="OIW13419">
    <property type="protein sequence ID" value="OIW13419"/>
    <property type="gene ID" value="TanjilG_33068"/>
</dbReference>